<dbReference type="Gene3D" id="2.130.10.10">
    <property type="entry name" value="YVTN repeat-like/Quinoprotein amine dehydrogenase"/>
    <property type="match status" value="4"/>
</dbReference>
<feature type="repeat" description="WD" evidence="3">
    <location>
        <begin position="12"/>
        <end position="52"/>
    </location>
</feature>
<keyword evidence="8" id="KW-1185">Reference proteome</keyword>
<dbReference type="InterPro" id="IPR001680">
    <property type="entry name" value="WD40_rpt"/>
</dbReference>
<sequence length="1279" mass="137826">MAGQRHGPDGQFAGHPGSLWGLVFCSENLLAGAGGDGAVRLWDCSEGRPVAVLAGHRALVRAIAASSDGRMLASVSRDGEIRLWDVPERELKQVASTEQSRSAWSVAFSPDDRMLVVGEDDGQWSVWDVPSLSRLRSLPRLPGHGMVQGVAFHPDGNRLAGANMHGRTRVHAVEGDRPQIEMDHPERWPRAVAFSPDGDLLAAGGESPGIRLWDVRDGAARPELPQRWGDRNRYFEGVWSIAFHPHRPLLLAGGAGDASSVWLWDYERRECVAELGGHGDERVSRVAFSPSGQTFASAGWDGTIALWDTAAHERRHTFVGDIGKVTSAAFSPDGRLLATGSDSGTVRVWHTASGLQALRLSEEHLNDLAHIYASTSGLAFDGPGERLASTGGGGMVKVWDLRTGERLVTLIPSISPQAPPSSVGFIGSSLIVSGGETLHLWNEAAEAEEPEYSLEMPGKILAVRSCDGQGIAVVAGSKLRHAPSFPALESAPDIDLPCRPGHASLHMGGRRATALIHGDDGLVLLDAHTGEPLVDLARPLPGEPSGRVSAVALSPDGTLCAAGAEDGYVRVWYSATGARATGFQAHVGPVTVLCFEPRRSVLATGGRDGAVRLWQAHSGQRIGGADVPQLRAPNVTRTHPDQPTADDLLGTARHVRTLTSLVCARDTDPPLAIALLGGWGAGKSSVMLQMQKQVGELVARSSAAMGNSGQSAFVSHVRQVTFNAWHYSDDRLWAGLATHLFRALAEPDLPEAPEYSTDQAEARRQELRDELAHYKAQEAELFDIITQEQGSGLQSPVRTGNRTWRRLRIVTPHILRALTGWGLLAVAAYAAYRWLDSAYAPAGAAVLALFTALHTISGIVTDLRSVTGTMTDLGSVQEQLSARIAEVEDRLAQADATARLSRLLDDLGRSDTYAADRGLLGRIHKDLEHLQDDLDQARRQWSTYPSGQPPLERIILYIDDLDRCPPARVVELLAAVHLMLALRLFVVVVAVDPRWLLGALEHHYSELFPAENHPDRSEASLPVTPLDYLDKIFQIPWTVPTSSQEAAESYIKALLTDRHGPPPSTERAGPNDGTRLGAARLGPEERPPRSRPSPVSSDEPVRQDTSRSPGHPGPGWTPLEVRPSPLLLTEAEIDCLAALAPLLPTPRAAKKLVNLYRLIRFGIPEAELPRFLGSSEEHSDHQAVQLLLALLVGRPNAAPLLLAAIQGAGPSDDLTTSLEAAGPQGSDVAHVLRQIGTRQGFPSTTRPYQRWCREVSRLSFHTWTGIRPDDGPAPQAPDA</sequence>
<dbReference type="InterPro" id="IPR015943">
    <property type="entry name" value="WD40/YVTN_repeat-like_dom_sf"/>
</dbReference>
<feature type="repeat" description="WD" evidence="3">
    <location>
        <begin position="318"/>
        <end position="359"/>
    </location>
</feature>
<feature type="coiled-coil region" evidence="4">
    <location>
        <begin position="877"/>
        <end position="940"/>
    </location>
</feature>
<evidence type="ECO:0000313" key="8">
    <source>
        <dbReference type="Proteomes" id="UP000649259"/>
    </source>
</evidence>
<organism evidence="7 8">
    <name type="scientific">Streptomyces asoensis</name>
    <dbReference type="NCBI Taxonomy" id="249586"/>
    <lineage>
        <taxon>Bacteria</taxon>
        <taxon>Bacillati</taxon>
        <taxon>Actinomycetota</taxon>
        <taxon>Actinomycetes</taxon>
        <taxon>Kitasatosporales</taxon>
        <taxon>Streptomycetaceae</taxon>
        <taxon>Streptomyces</taxon>
    </lineage>
</organism>
<feature type="repeat" description="WD" evidence="3">
    <location>
        <begin position="548"/>
        <end position="572"/>
    </location>
</feature>
<dbReference type="InterPro" id="IPR019775">
    <property type="entry name" value="WD40_repeat_CS"/>
</dbReference>
<reference evidence="8" key="1">
    <citation type="submission" date="2023-07" db="EMBL/GenBank/DDBJ databases">
        <title>Whole genome shotgun sequence of Streptomyces cacaoi subsp. asoensis NBRC 13813.</title>
        <authorList>
            <person name="Komaki H."/>
            <person name="Tamura T."/>
        </authorList>
    </citation>
    <scope>NUCLEOTIDE SEQUENCE [LARGE SCALE GENOMIC DNA]</scope>
    <source>
        <strain evidence="8">NBRC 13813</strain>
    </source>
</reference>
<feature type="repeat" description="WD" evidence="3">
    <location>
        <begin position="53"/>
        <end position="94"/>
    </location>
</feature>
<dbReference type="PROSITE" id="PS50082">
    <property type="entry name" value="WD_REPEATS_2"/>
    <property type="match status" value="9"/>
</dbReference>
<dbReference type="PANTHER" id="PTHR19879:SF9">
    <property type="entry name" value="TRANSCRIPTION INITIATION FACTOR TFIID SUBUNIT 5"/>
    <property type="match status" value="1"/>
</dbReference>
<feature type="repeat" description="WD" evidence="3">
    <location>
        <begin position="583"/>
        <end position="624"/>
    </location>
</feature>
<keyword evidence="2" id="KW-0677">Repeat</keyword>
<dbReference type="Pfam" id="PF00400">
    <property type="entry name" value="WD40"/>
    <property type="match status" value="6"/>
</dbReference>
<dbReference type="CDD" id="cd00200">
    <property type="entry name" value="WD40"/>
    <property type="match status" value="1"/>
</dbReference>
<dbReference type="Proteomes" id="UP000649259">
    <property type="component" value="Unassembled WGS sequence"/>
</dbReference>
<dbReference type="InterPro" id="IPR020472">
    <property type="entry name" value="WD40_PAC1"/>
</dbReference>
<dbReference type="Pfam" id="PF02239">
    <property type="entry name" value="Cytochrom_D1"/>
    <property type="match status" value="1"/>
</dbReference>
<proteinExistence type="predicted"/>
<dbReference type="PRINTS" id="PR00320">
    <property type="entry name" value="GPROTEINBRPT"/>
</dbReference>
<evidence type="ECO:0000256" key="2">
    <source>
        <dbReference type="ARBA" id="ARBA00022737"/>
    </source>
</evidence>
<evidence type="ECO:0000256" key="5">
    <source>
        <dbReference type="SAM" id="MobiDB-lite"/>
    </source>
</evidence>
<dbReference type="Pfam" id="PF07693">
    <property type="entry name" value="KAP_NTPase"/>
    <property type="match status" value="1"/>
</dbReference>
<dbReference type="PANTHER" id="PTHR19879">
    <property type="entry name" value="TRANSCRIPTION INITIATION FACTOR TFIID"/>
    <property type="match status" value="1"/>
</dbReference>
<dbReference type="SMART" id="SM00320">
    <property type="entry name" value="WD40"/>
    <property type="match status" value="12"/>
</dbReference>
<protein>
    <recommendedName>
        <fullName evidence="6">KAP NTPase domain-containing protein</fullName>
    </recommendedName>
</protein>
<keyword evidence="1 3" id="KW-0853">WD repeat</keyword>
<evidence type="ECO:0000256" key="3">
    <source>
        <dbReference type="PROSITE-ProRule" id="PRU00221"/>
    </source>
</evidence>
<dbReference type="PROSITE" id="PS00678">
    <property type="entry name" value="WD_REPEATS_1"/>
    <property type="match status" value="1"/>
</dbReference>
<evidence type="ECO:0000256" key="1">
    <source>
        <dbReference type="ARBA" id="ARBA00022574"/>
    </source>
</evidence>
<feature type="repeat" description="WD" evidence="3">
    <location>
        <begin position="378"/>
        <end position="409"/>
    </location>
</feature>
<feature type="repeat" description="WD" evidence="3">
    <location>
        <begin position="191"/>
        <end position="223"/>
    </location>
</feature>
<comment type="caution">
    <text evidence="7">The sequence shown here is derived from an EMBL/GenBank/DDBJ whole genome shotgun (WGS) entry which is preliminary data.</text>
</comment>
<feature type="repeat" description="WD" evidence="3">
    <location>
        <begin position="283"/>
        <end position="317"/>
    </location>
</feature>
<evidence type="ECO:0000256" key="4">
    <source>
        <dbReference type="SAM" id="Coils"/>
    </source>
</evidence>
<feature type="domain" description="KAP NTPase" evidence="6">
    <location>
        <begin position="657"/>
        <end position="1155"/>
    </location>
</feature>
<gene>
    <name evidence="7" type="ORF">Saso_21920</name>
</gene>
<dbReference type="PROSITE" id="PS50294">
    <property type="entry name" value="WD_REPEATS_REGION"/>
    <property type="match status" value="4"/>
</dbReference>
<dbReference type="InterPro" id="IPR011646">
    <property type="entry name" value="KAP_P-loop"/>
</dbReference>
<evidence type="ECO:0000259" key="6">
    <source>
        <dbReference type="Pfam" id="PF07693"/>
    </source>
</evidence>
<dbReference type="SUPFAM" id="SSF50978">
    <property type="entry name" value="WD40 repeat-like"/>
    <property type="match status" value="2"/>
</dbReference>
<feature type="repeat" description="WD" evidence="3">
    <location>
        <begin position="96"/>
        <end position="137"/>
    </location>
</feature>
<feature type="region of interest" description="Disordered" evidence="5">
    <location>
        <begin position="1056"/>
        <end position="1121"/>
    </location>
</feature>
<accession>A0ABQ3RXR1</accession>
<keyword evidence="4" id="KW-0175">Coiled coil</keyword>
<name>A0ABQ3RXR1_9ACTN</name>
<dbReference type="EMBL" id="BNEB01000002">
    <property type="protein sequence ID" value="GHI60542.1"/>
    <property type="molecule type" value="Genomic_DNA"/>
</dbReference>
<evidence type="ECO:0000313" key="7">
    <source>
        <dbReference type="EMBL" id="GHI60542.1"/>
    </source>
</evidence>
<dbReference type="InterPro" id="IPR036322">
    <property type="entry name" value="WD40_repeat_dom_sf"/>
</dbReference>